<gene>
    <name evidence="1" type="ORF">SV7mr_30020</name>
</gene>
<protein>
    <submittedName>
        <fullName evidence="1">Uncharacterized protein</fullName>
    </submittedName>
</protein>
<keyword evidence="2" id="KW-1185">Reference proteome</keyword>
<proteinExistence type="predicted"/>
<dbReference type="Proteomes" id="UP000315003">
    <property type="component" value="Chromosome"/>
</dbReference>
<evidence type="ECO:0000313" key="2">
    <source>
        <dbReference type="Proteomes" id="UP000315003"/>
    </source>
</evidence>
<reference evidence="1 2" key="1">
    <citation type="submission" date="2019-02" db="EMBL/GenBank/DDBJ databases">
        <title>Deep-cultivation of Planctomycetes and their phenomic and genomic characterization uncovers novel biology.</title>
        <authorList>
            <person name="Wiegand S."/>
            <person name="Jogler M."/>
            <person name="Boedeker C."/>
            <person name="Pinto D."/>
            <person name="Vollmers J."/>
            <person name="Rivas-Marin E."/>
            <person name="Kohn T."/>
            <person name="Peeters S.H."/>
            <person name="Heuer A."/>
            <person name="Rast P."/>
            <person name="Oberbeckmann S."/>
            <person name="Bunk B."/>
            <person name="Jeske O."/>
            <person name="Meyerdierks A."/>
            <person name="Storesund J.E."/>
            <person name="Kallscheuer N."/>
            <person name="Luecker S."/>
            <person name="Lage O.M."/>
            <person name="Pohl T."/>
            <person name="Merkel B.J."/>
            <person name="Hornburger P."/>
            <person name="Mueller R.-W."/>
            <person name="Bruemmer F."/>
            <person name="Labrenz M."/>
            <person name="Spormann A.M."/>
            <person name="Op den Camp H."/>
            <person name="Overmann J."/>
            <person name="Amann R."/>
            <person name="Jetten M.S.M."/>
            <person name="Mascher T."/>
            <person name="Medema M.H."/>
            <person name="Devos D.P."/>
            <person name="Kaster A.-K."/>
            <person name="Ovreas L."/>
            <person name="Rohde M."/>
            <person name="Galperin M.Y."/>
            <person name="Jogler C."/>
        </authorList>
    </citation>
    <scope>NUCLEOTIDE SEQUENCE [LARGE SCALE GENOMIC DNA]</scope>
    <source>
        <strain evidence="1 2">SV_7m_r</strain>
    </source>
</reference>
<dbReference type="AlphaFoldDB" id="A0A517SWH5"/>
<sequence>MEFWIPKGSNRFHFTGGARFIHGGAMPQEVIVPVITVRQAKSKKDRASTKTTQVAISVLGNKHKITTHAHRFKLVQMEPVSDRVKALTVKVAIYEAETPVSSIETLTFASDSSNLDDRQQSVMLTLLDQPFEKTKRYRFVAKDASTDFEILSQDVTIDRAIADDFDF</sequence>
<dbReference type="OrthoDB" id="9769734at2"/>
<organism evidence="1 2">
    <name type="scientific">Stieleria bergensis</name>
    <dbReference type="NCBI Taxonomy" id="2528025"/>
    <lineage>
        <taxon>Bacteria</taxon>
        <taxon>Pseudomonadati</taxon>
        <taxon>Planctomycetota</taxon>
        <taxon>Planctomycetia</taxon>
        <taxon>Pirellulales</taxon>
        <taxon>Pirellulaceae</taxon>
        <taxon>Stieleria</taxon>
    </lineage>
</organism>
<name>A0A517SWH5_9BACT</name>
<dbReference type="EMBL" id="CP036272">
    <property type="protein sequence ID" value="QDT60479.1"/>
    <property type="molecule type" value="Genomic_DNA"/>
</dbReference>
<accession>A0A517SWH5</accession>
<evidence type="ECO:0000313" key="1">
    <source>
        <dbReference type="EMBL" id="QDT60479.1"/>
    </source>
</evidence>
<dbReference type="Pfam" id="PF08665">
    <property type="entry name" value="PglZ"/>
    <property type="match status" value="1"/>
</dbReference>